<dbReference type="AlphaFoldDB" id="A0A6A6QZE4"/>
<evidence type="ECO:0000313" key="2">
    <source>
        <dbReference type="EMBL" id="KAF2497472.1"/>
    </source>
</evidence>
<dbReference type="EMBL" id="MU004186">
    <property type="protein sequence ID" value="KAF2497472.1"/>
    <property type="molecule type" value="Genomic_DNA"/>
</dbReference>
<sequence>MRIKHIHERRRDWLKRHQDPKRRTGGISSFTQLTLLKTTGYRILFSTTHYLIYEPIDLFATRHQRQKPGSFLPMDKIRSDRNIYAVSKRTNQWEVHVDNCRGTVLASLLLWRLFMFLQRSLPLEMIDLARNKGTQPSS</sequence>
<protein>
    <submittedName>
        <fullName evidence="2">Uncharacterized protein</fullName>
    </submittedName>
</protein>
<evidence type="ECO:0000256" key="1">
    <source>
        <dbReference type="SAM" id="MobiDB-lite"/>
    </source>
</evidence>
<keyword evidence="3" id="KW-1185">Reference proteome</keyword>
<gene>
    <name evidence="2" type="ORF">BU16DRAFT_525131</name>
</gene>
<feature type="region of interest" description="Disordered" evidence="1">
    <location>
        <begin position="1"/>
        <end position="22"/>
    </location>
</feature>
<accession>A0A6A6QZE4</accession>
<reference evidence="2" key="1">
    <citation type="journal article" date="2020" name="Stud. Mycol.">
        <title>101 Dothideomycetes genomes: a test case for predicting lifestyles and emergence of pathogens.</title>
        <authorList>
            <person name="Haridas S."/>
            <person name="Albert R."/>
            <person name="Binder M."/>
            <person name="Bloem J."/>
            <person name="Labutti K."/>
            <person name="Salamov A."/>
            <person name="Andreopoulos B."/>
            <person name="Baker S."/>
            <person name="Barry K."/>
            <person name="Bills G."/>
            <person name="Bluhm B."/>
            <person name="Cannon C."/>
            <person name="Castanera R."/>
            <person name="Culley D."/>
            <person name="Daum C."/>
            <person name="Ezra D."/>
            <person name="Gonzalez J."/>
            <person name="Henrissat B."/>
            <person name="Kuo A."/>
            <person name="Liang C."/>
            <person name="Lipzen A."/>
            <person name="Lutzoni F."/>
            <person name="Magnuson J."/>
            <person name="Mondo S."/>
            <person name="Nolan M."/>
            <person name="Ohm R."/>
            <person name="Pangilinan J."/>
            <person name="Park H.-J."/>
            <person name="Ramirez L."/>
            <person name="Alfaro M."/>
            <person name="Sun H."/>
            <person name="Tritt A."/>
            <person name="Yoshinaga Y."/>
            <person name="Zwiers L.-H."/>
            <person name="Turgeon B."/>
            <person name="Goodwin S."/>
            <person name="Spatafora J."/>
            <person name="Crous P."/>
            <person name="Grigoriev I."/>
        </authorList>
    </citation>
    <scope>NUCLEOTIDE SEQUENCE</scope>
    <source>
        <strain evidence="2">CBS 269.34</strain>
    </source>
</reference>
<proteinExistence type="predicted"/>
<evidence type="ECO:0000313" key="3">
    <source>
        <dbReference type="Proteomes" id="UP000799750"/>
    </source>
</evidence>
<organism evidence="2 3">
    <name type="scientific">Lophium mytilinum</name>
    <dbReference type="NCBI Taxonomy" id="390894"/>
    <lineage>
        <taxon>Eukaryota</taxon>
        <taxon>Fungi</taxon>
        <taxon>Dikarya</taxon>
        <taxon>Ascomycota</taxon>
        <taxon>Pezizomycotina</taxon>
        <taxon>Dothideomycetes</taxon>
        <taxon>Pleosporomycetidae</taxon>
        <taxon>Mytilinidiales</taxon>
        <taxon>Mytilinidiaceae</taxon>
        <taxon>Lophium</taxon>
    </lineage>
</organism>
<dbReference type="Proteomes" id="UP000799750">
    <property type="component" value="Unassembled WGS sequence"/>
</dbReference>
<name>A0A6A6QZE4_9PEZI</name>